<evidence type="ECO:0000256" key="7">
    <source>
        <dbReference type="ARBA" id="ARBA00022833"/>
    </source>
</evidence>
<evidence type="ECO:0000256" key="5">
    <source>
        <dbReference type="ARBA" id="ARBA00022771"/>
    </source>
</evidence>
<evidence type="ECO:0000256" key="3">
    <source>
        <dbReference type="ARBA" id="ARBA00022679"/>
    </source>
</evidence>
<evidence type="ECO:0000256" key="6">
    <source>
        <dbReference type="ARBA" id="ARBA00022786"/>
    </source>
</evidence>
<keyword evidence="7" id="KW-0862">Zinc</keyword>
<dbReference type="InterPro" id="IPR013083">
    <property type="entry name" value="Znf_RING/FYVE/PHD"/>
</dbReference>
<name>A0AAD8NUV0_TARER</name>
<evidence type="ECO:0000256" key="4">
    <source>
        <dbReference type="ARBA" id="ARBA00022723"/>
    </source>
</evidence>
<dbReference type="PANTHER" id="PTHR22937">
    <property type="entry name" value="E3 UBIQUITIN-PROTEIN LIGASE RNF165"/>
    <property type="match status" value="1"/>
</dbReference>
<evidence type="ECO:0000256" key="8">
    <source>
        <dbReference type="PROSITE-ProRule" id="PRU00175"/>
    </source>
</evidence>
<dbReference type="PROSITE" id="PS50089">
    <property type="entry name" value="ZF_RING_2"/>
    <property type="match status" value="1"/>
</dbReference>
<dbReference type="GO" id="GO:0061630">
    <property type="term" value="F:ubiquitin protein ligase activity"/>
    <property type="evidence" value="ECO:0007669"/>
    <property type="project" value="UniProtKB-EC"/>
</dbReference>
<keyword evidence="6" id="KW-0833">Ubl conjugation pathway</keyword>
<organism evidence="10 11">
    <name type="scientific">Tagetes erecta</name>
    <name type="common">African marigold</name>
    <dbReference type="NCBI Taxonomy" id="13708"/>
    <lineage>
        <taxon>Eukaryota</taxon>
        <taxon>Viridiplantae</taxon>
        <taxon>Streptophyta</taxon>
        <taxon>Embryophyta</taxon>
        <taxon>Tracheophyta</taxon>
        <taxon>Spermatophyta</taxon>
        <taxon>Magnoliopsida</taxon>
        <taxon>eudicotyledons</taxon>
        <taxon>Gunneridae</taxon>
        <taxon>Pentapetalae</taxon>
        <taxon>asterids</taxon>
        <taxon>campanulids</taxon>
        <taxon>Asterales</taxon>
        <taxon>Asteraceae</taxon>
        <taxon>Asteroideae</taxon>
        <taxon>Heliantheae alliance</taxon>
        <taxon>Tageteae</taxon>
        <taxon>Tagetes</taxon>
    </lineage>
</organism>
<comment type="caution">
    <text evidence="10">The sequence shown here is derived from an EMBL/GenBank/DDBJ whole genome shotgun (WGS) entry which is preliminary data.</text>
</comment>
<dbReference type="InterPro" id="IPR001841">
    <property type="entry name" value="Znf_RING"/>
</dbReference>
<evidence type="ECO:0000259" key="9">
    <source>
        <dbReference type="PROSITE" id="PS50089"/>
    </source>
</evidence>
<dbReference type="Pfam" id="PF13639">
    <property type="entry name" value="zf-RING_2"/>
    <property type="match status" value="1"/>
</dbReference>
<evidence type="ECO:0000313" key="11">
    <source>
        <dbReference type="Proteomes" id="UP001229421"/>
    </source>
</evidence>
<protein>
    <recommendedName>
        <fullName evidence="2">RING-type E3 ubiquitin transferase</fullName>
        <ecNumber evidence="2">2.3.2.27</ecNumber>
    </recommendedName>
</protein>
<dbReference type="AlphaFoldDB" id="A0AAD8NUV0"/>
<dbReference type="EC" id="2.3.2.27" evidence="2"/>
<accession>A0AAD8NUV0</accession>
<evidence type="ECO:0000256" key="2">
    <source>
        <dbReference type="ARBA" id="ARBA00012483"/>
    </source>
</evidence>
<dbReference type="GO" id="GO:0008270">
    <property type="term" value="F:zinc ion binding"/>
    <property type="evidence" value="ECO:0007669"/>
    <property type="project" value="UniProtKB-KW"/>
</dbReference>
<dbReference type="Proteomes" id="UP001229421">
    <property type="component" value="Unassembled WGS sequence"/>
</dbReference>
<dbReference type="SMART" id="SM00184">
    <property type="entry name" value="RING"/>
    <property type="match status" value="1"/>
</dbReference>
<reference evidence="10" key="1">
    <citation type="journal article" date="2023" name="bioRxiv">
        <title>Improved chromosome-level genome assembly for marigold (Tagetes erecta).</title>
        <authorList>
            <person name="Jiang F."/>
            <person name="Yuan L."/>
            <person name="Wang S."/>
            <person name="Wang H."/>
            <person name="Xu D."/>
            <person name="Wang A."/>
            <person name="Fan W."/>
        </authorList>
    </citation>
    <scope>NUCLEOTIDE SEQUENCE</scope>
    <source>
        <strain evidence="10">WSJ</strain>
        <tissue evidence="10">Leaf</tissue>
    </source>
</reference>
<keyword evidence="3" id="KW-0808">Transferase</keyword>
<keyword evidence="4" id="KW-0479">Metal-binding</keyword>
<keyword evidence="5 8" id="KW-0863">Zinc-finger</keyword>
<keyword evidence="11" id="KW-1185">Reference proteome</keyword>
<gene>
    <name evidence="10" type="ORF">QVD17_24122</name>
</gene>
<dbReference type="PANTHER" id="PTHR22937:SF65">
    <property type="entry name" value="E3 UBIQUITIN-PROTEIN LIGASE ARK2C"/>
    <property type="match status" value="1"/>
</dbReference>
<dbReference type="Gene3D" id="3.30.40.10">
    <property type="entry name" value="Zinc/RING finger domain, C3HC4 (zinc finger)"/>
    <property type="match status" value="1"/>
</dbReference>
<dbReference type="SUPFAM" id="SSF57850">
    <property type="entry name" value="RING/U-box"/>
    <property type="match status" value="1"/>
</dbReference>
<evidence type="ECO:0000256" key="1">
    <source>
        <dbReference type="ARBA" id="ARBA00000900"/>
    </source>
</evidence>
<dbReference type="EMBL" id="JAUHHV010000006">
    <property type="protein sequence ID" value="KAK1421636.1"/>
    <property type="molecule type" value="Genomic_DNA"/>
</dbReference>
<evidence type="ECO:0000313" key="10">
    <source>
        <dbReference type="EMBL" id="KAK1421636.1"/>
    </source>
</evidence>
<sequence>MGGSSFSSISSSSSSFAIIERTSKTWILLNASPDDQADLILEADFTKGTLKMQHYYQGIYKTLSFDHNKYIRIIFSMENDWALVTHVYDHNAVKIHRELSRGFVRFALKCERMFLNSFTDAVKISRVEKDYVCAICHEESEVGDDVIIATLACEHGYHVECIKKWLMKKFSCPLCRNRVFHNPMRVESVTLSEHVV</sequence>
<proteinExistence type="predicted"/>
<dbReference type="InterPro" id="IPR045191">
    <property type="entry name" value="MBR1/2-like"/>
</dbReference>
<comment type="catalytic activity">
    <reaction evidence="1">
        <text>S-ubiquitinyl-[E2 ubiquitin-conjugating enzyme]-L-cysteine + [acceptor protein]-L-lysine = [E2 ubiquitin-conjugating enzyme]-L-cysteine + N(6)-ubiquitinyl-[acceptor protein]-L-lysine.</text>
        <dbReference type="EC" id="2.3.2.27"/>
    </reaction>
</comment>
<feature type="domain" description="RING-type" evidence="9">
    <location>
        <begin position="133"/>
        <end position="176"/>
    </location>
</feature>